<reference evidence="6" key="1">
    <citation type="journal article" date="2014" name="Int. J. Syst. Evol. Microbiol.">
        <title>Complete genome sequence of Corynebacterium casei LMG S-19264T (=DSM 44701T), isolated from a smear-ripened cheese.</title>
        <authorList>
            <consortium name="US DOE Joint Genome Institute (JGI-PGF)"/>
            <person name="Walter F."/>
            <person name="Albersmeier A."/>
            <person name="Kalinowski J."/>
            <person name="Ruckert C."/>
        </authorList>
    </citation>
    <scope>NUCLEOTIDE SEQUENCE</scope>
    <source>
        <strain evidence="6">CGMCC 1.10998</strain>
    </source>
</reference>
<dbReference type="AlphaFoldDB" id="A0A916XQT9"/>
<dbReference type="GO" id="GO:0019213">
    <property type="term" value="F:deacetylase activity"/>
    <property type="evidence" value="ECO:0007669"/>
    <property type="project" value="TreeGrafter"/>
</dbReference>
<keyword evidence="5" id="KW-0119">Carbohydrate metabolism</keyword>
<organism evidence="6 7">
    <name type="scientific">Undibacterium terreum</name>
    <dbReference type="NCBI Taxonomy" id="1224302"/>
    <lineage>
        <taxon>Bacteria</taxon>
        <taxon>Pseudomonadati</taxon>
        <taxon>Pseudomonadota</taxon>
        <taxon>Betaproteobacteria</taxon>
        <taxon>Burkholderiales</taxon>
        <taxon>Oxalobacteraceae</taxon>
        <taxon>Undibacterium</taxon>
    </lineage>
</organism>
<dbReference type="GO" id="GO:0016787">
    <property type="term" value="F:hydrolase activity"/>
    <property type="evidence" value="ECO:0007669"/>
    <property type="project" value="UniProtKB-KW"/>
</dbReference>
<evidence type="ECO:0008006" key="8">
    <source>
        <dbReference type="Google" id="ProtNLM"/>
    </source>
</evidence>
<keyword evidence="4" id="KW-0460">Magnesium</keyword>
<gene>
    <name evidence="6" type="ORF">GCM10011396_53480</name>
</gene>
<dbReference type="PANTHER" id="PTHR31609">
    <property type="entry name" value="YDJC DEACETYLASE FAMILY MEMBER"/>
    <property type="match status" value="1"/>
</dbReference>
<dbReference type="InterPro" id="IPR017836">
    <property type="entry name" value="Hopanoid_biosynth-assoc_HpnK"/>
</dbReference>
<dbReference type="PANTHER" id="PTHR31609:SF1">
    <property type="entry name" value="CARBOHYDRATE DEACETYLASE"/>
    <property type="match status" value="1"/>
</dbReference>
<dbReference type="Proteomes" id="UP000637423">
    <property type="component" value="Unassembled WGS sequence"/>
</dbReference>
<reference evidence="6" key="2">
    <citation type="submission" date="2020-09" db="EMBL/GenBank/DDBJ databases">
        <authorList>
            <person name="Sun Q."/>
            <person name="Zhou Y."/>
        </authorList>
    </citation>
    <scope>NUCLEOTIDE SEQUENCE</scope>
    <source>
        <strain evidence="6">CGMCC 1.10998</strain>
    </source>
</reference>
<evidence type="ECO:0000256" key="3">
    <source>
        <dbReference type="ARBA" id="ARBA00022801"/>
    </source>
</evidence>
<dbReference type="GO" id="GO:0046872">
    <property type="term" value="F:metal ion binding"/>
    <property type="evidence" value="ECO:0007669"/>
    <property type="project" value="UniProtKB-KW"/>
</dbReference>
<dbReference type="SUPFAM" id="SSF88713">
    <property type="entry name" value="Glycoside hydrolase/deacetylase"/>
    <property type="match status" value="1"/>
</dbReference>
<protein>
    <recommendedName>
        <fullName evidence="8">Hopanoid biosynthesis associated protein HpnK</fullName>
    </recommendedName>
</protein>
<dbReference type="Pfam" id="PF04794">
    <property type="entry name" value="YdjC"/>
    <property type="match status" value="1"/>
</dbReference>
<dbReference type="EMBL" id="BMED01000008">
    <property type="protein sequence ID" value="GGC99265.1"/>
    <property type="molecule type" value="Genomic_DNA"/>
</dbReference>
<keyword evidence="3" id="KW-0378">Hydrolase</keyword>
<dbReference type="Gene3D" id="3.20.20.370">
    <property type="entry name" value="Glycoside hydrolase/deacetylase"/>
    <property type="match status" value="1"/>
</dbReference>
<dbReference type="GO" id="GO:0005975">
    <property type="term" value="P:carbohydrate metabolic process"/>
    <property type="evidence" value="ECO:0007669"/>
    <property type="project" value="InterPro"/>
</dbReference>
<dbReference type="InterPro" id="IPR006879">
    <property type="entry name" value="YdjC-like"/>
</dbReference>
<evidence type="ECO:0000313" key="7">
    <source>
        <dbReference type="Proteomes" id="UP000637423"/>
    </source>
</evidence>
<sequence length="283" mass="30661">MILSSPSEAATERRLILTADDFGLHTGVNEAVELAHRDGVLNAASLMVSAPAAADAVQRARRLPQLRVGLHLVLADGQATLPRADIPDLVDANSRFGSNMVRDGFRFFFFPHIRRQLAAEIRAQFQAYAATGLPLDHVNTHKHFHLHPTVLSLILRIGREFGLRAMRLPLEVGAPLLLRPWLALLRRRLRAAGIVHNDYVVGIAGSGKMDEAALLAALHGLPRGIIEIYLHPGVASGAQVAPSMSGYRHADELAALLSPRVRSALDTLAPRRGGFADILLQAS</sequence>
<comment type="cofactor">
    <cofactor evidence="1">
        <name>Mg(2+)</name>
        <dbReference type="ChEBI" id="CHEBI:18420"/>
    </cofactor>
</comment>
<proteinExistence type="predicted"/>
<evidence type="ECO:0000256" key="5">
    <source>
        <dbReference type="ARBA" id="ARBA00023277"/>
    </source>
</evidence>
<keyword evidence="2" id="KW-0479">Metal-binding</keyword>
<evidence type="ECO:0000256" key="1">
    <source>
        <dbReference type="ARBA" id="ARBA00001946"/>
    </source>
</evidence>
<evidence type="ECO:0000256" key="4">
    <source>
        <dbReference type="ARBA" id="ARBA00022842"/>
    </source>
</evidence>
<keyword evidence="7" id="KW-1185">Reference proteome</keyword>
<comment type="caution">
    <text evidence="6">The sequence shown here is derived from an EMBL/GenBank/DDBJ whole genome shotgun (WGS) entry which is preliminary data.</text>
</comment>
<name>A0A916XQT9_9BURK</name>
<dbReference type="InterPro" id="IPR011330">
    <property type="entry name" value="Glyco_hydro/deAcase_b/a-brl"/>
</dbReference>
<evidence type="ECO:0000313" key="6">
    <source>
        <dbReference type="EMBL" id="GGC99265.1"/>
    </source>
</evidence>
<accession>A0A916XQT9</accession>
<dbReference type="NCBIfam" id="TIGR03473">
    <property type="entry name" value="HpnK"/>
    <property type="match status" value="1"/>
</dbReference>
<evidence type="ECO:0000256" key="2">
    <source>
        <dbReference type="ARBA" id="ARBA00022723"/>
    </source>
</evidence>